<proteinExistence type="predicted"/>
<dbReference type="AlphaFoldDB" id="A0A0F9E1D0"/>
<protein>
    <submittedName>
        <fullName evidence="1">Uncharacterized protein</fullName>
    </submittedName>
</protein>
<dbReference type="EMBL" id="LAZR01036878">
    <property type="protein sequence ID" value="KKL23706.1"/>
    <property type="molecule type" value="Genomic_DNA"/>
</dbReference>
<gene>
    <name evidence="1" type="ORF">LCGC14_2422710</name>
</gene>
<evidence type="ECO:0000313" key="1">
    <source>
        <dbReference type="EMBL" id="KKL23706.1"/>
    </source>
</evidence>
<organism evidence="1">
    <name type="scientific">marine sediment metagenome</name>
    <dbReference type="NCBI Taxonomy" id="412755"/>
    <lineage>
        <taxon>unclassified sequences</taxon>
        <taxon>metagenomes</taxon>
        <taxon>ecological metagenomes</taxon>
    </lineage>
</organism>
<name>A0A0F9E1D0_9ZZZZ</name>
<reference evidence="1" key="1">
    <citation type="journal article" date="2015" name="Nature">
        <title>Complex archaea that bridge the gap between prokaryotes and eukaryotes.</title>
        <authorList>
            <person name="Spang A."/>
            <person name="Saw J.H."/>
            <person name="Jorgensen S.L."/>
            <person name="Zaremba-Niedzwiedzka K."/>
            <person name="Martijn J."/>
            <person name="Lind A.E."/>
            <person name="van Eijk R."/>
            <person name="Schleper C."/>
            <person name="Guy L."/>
            <person name="Ettema T.J."/>
        </authorList>
    </citation>
    <scope>NUCLEOTIDE SEQUENCE</scope>
</reference>
<accession>A0A0F9E1D0</accession>
<comment type="caution">
    <text evidence="1">The sequence shown here is derived from an EMBL/GenBank/DDBJ whole genome shotgun (WGS) entry which is preliminary data.</text>
</comment>
<sequence length="74" mass="8529">MDKNRKQAIQHNAETNDMWNFATEKYREDTSRFFVEFVMAAKLLKEKKLAAAGLVLSVGMAKFHTDKEMDDTAD</sequence>